<evidence type="ECO:0000256" key="1">
    <source>
        <dbReference type="SAM" id="SignalP"/>
    </source>
</evidence>
<dbReference type="EMBL" id="FNII01000013">
    <property type="protein sequence ID" value="SDO11325.1"/>
    <property type="molecule type" value="Genomic_DNA"/>
</dbReference>
<accession>A0A1H0GWR3</accession>
<sequence length="165" mass="18155">MRKSIITTAVSAALLSGVAFSANAASSEPQGMYSADDIMDADVYLEGNPNEEVGDVDDILLNEEMKVSSLVVESGSVLGLGGREIVVNADYFSLETYTDGDDTEHRVLISASEDEVKAFPTYNREWWEQTKANARDAWETTEESIESAWQYTREAIAPDDNVDEQ</sequence>
<organism evidence="3 4">
    <name type="scientific">Vreelandella arcis</name>
    <dbReference type="NCBI Taxonomy" id="416873"/>
    <lineage>
        <taxon>Bacteria</taxon>
        <taxon>Pseudomonadati</taxon>
        <taxon>Pseudomonadota</taxon>
        <taxon>Gammaproteobacteria</taxon>
        <taxon>Oceanospirillales</taxon>
        <taxon>Halomonadaceae</taxon>
        <taxon>Vreelandella</taxon>
    </lineage>
</organism>
<proteinExistence type="predicted"/>
<evidence type="ECO:0000313" key="3">
    <source>
        <dbReference type="EMBL" id="SDO11325.1"/>
    </source>
</evidence>
<feature type="chain" id="PRO_5011524080" evidence="1">
    <location>
        <begin position="25"/>
        <end position="165"/>
    </location>
</feature>
<feature type="domain" description="PRC-barrel" evidence="2">
    <location>
        <begin position="32"/>
        <end position="114"/>
    </location>
</feature>
<reference evidence="4" key="1">
    <citation type="submission" date="2016-10" db="EMBL/GenBank/DDBJ databases">
        <authorList>
            <person name="Varghese N."/>
            <person name="Submissions S."/>
        </authorList>
    </citation>
    <scope>NUCLEOTIDE SEQUENCE [LARGE SCALE GENOMIC DNA]</scope>
    <source>
        <strain evidence="4">CGMCC 1.6494</strain>
    </source>
</reference>
<protein>
    <submittedName>
        <fullName evidence="3">PRC-barrel domain-containing protein</fullName>
    </submittedName>
</protein>
<dbReference type="AlphaFoldDB" id="A0A1H0GWR3"/>
<dbReference type="OrthoDB" id="6182585at2"/>
<dbReference type="STRING" id="416873.SAMN04487951_11352"/>
<dbReference type="Gene3D" id="2.30.30.240">
    <property type="entry name" value="PRC-barrel domain"/>
    <property type="match status" value="1"/>
</dbReference>
<name>A0A1H0GWR3_9GAMM</name>
<dbReference type="InterPro" id="IPR027275">
    <property type="entry name" value="PRC-brl_dom"/>
</dbReference>
<evidence type="ECO:0000259" key="2">
    <source>
        <dbReference type="Pfam" id="PF05239"/>
    </source>
</evidence>
<dbReference type="Pfam" id="PF05239">
    <property type="entry name" value="PRC"/>
    <property type="match status" value="1"/>
</dbReference>
<feature type="signal peptide" evidence="1">
    <location>
        <begin position="1"/>
        <end position="24"/>
    </location>
</feature>
<keyword evidence="1" id="KW-0732">Signal</keyword>
<dbReference type="InterPro" id="IPR011033">
    <property type="entry name" value="PRC_barrel-like_sf"/>
</dbReference>
<dbReference type="RefSeq" id="WP_089707346.1">
    <property type="nucleotide sequence ID" value="NZ_FNII01000013.1"/>
</dbReference>
<gene>
    <name evidence="3" type="ORF">SAMN04487951_11352</name>
</gene>
<evidence type="ECO:0000313" key="4">
    <source>
        <dbReference type="Proteomes" id="UP000199677"/>
    </source>
</evidence>
<dbReference type="Proteomes" id="UP000199677">
    <property type="component" value="Unassembled WGS sequence"/>
</dbReference>
<dbReference type="SUPFAM" id="SSF50346">
    <property type="entry name" value="PRC-barrel domain"/>
    <property type="match status" value="1"/>
</dbReference>
<keyword evidence="4" id="KW-1185">Reference proteome</keyword>